<evidence type="ECO:0008006" key="4">
    <source>
        <dbReference type="Google" id="ProtNLM"/>
    </source>
</evidence>
<proteinExistence type="predicted"/>
<organism evidence="2 3">
    <name type="scientific">Blepharisma stoltei</name>
    <dbReference type="NCBI Taxonomy" id="1481888"/>
    <lineage>
        <taxon>Eukaryota</taxon>
        <taxon>Sar</taxon>
        <taxon>Alveolata</taxon>
        <taxon>Ciliophora</taxon>
        <taxon>Postciliodesmatophora</taxon>
        <taxon>Heterotrichea</taxon>
        <taxon>Heterotrichida</taxon>
        <taxon>Blepharismidae</taxon>
        <taxon>Blepharisma</taxon>
    </lineage>
</organism>
<sequence>MIFLALVISVITACEFSCHSKCSTVDCIHKCGCNETFKFTYQSAEYIFKPYATGEIEFIEKDIGCNLSQAEFCKQSLQNEEIYSCIVSAGCEQMLISEVKILNMDDTECIDTCTNSCKGQLKDKLDQCLELCLKSSCAGLSSDEAGTVSGLMNFGTTISLSGAILISIFGLVFYCQAARKNSRYEEQEMYHRLI</sequence>
<evidence type="ECO:0000313" key="2">
    <source>
        <dbReference type="EMBL" id="CAG9328295.1"/>
    </source>
</evidence>
<gene>
    <name evidence="2" type="ORF">BSTOLATCC_MIC45750</name>
</gene>
<dbReference type="EMBL" id="CAJZBQ010000045">
    <property type="protein sequence ID" value="CAG9328295.1"/>
    <property type="molecule type" value="Genomic_DNA"/>
</dbReference>
<protein>
    <recommendedName>
        <fullName evidence="4">Transmembrane protein</fullName>
    </recommendedName>
</protein>
<evidence type="ECO:0000256" key="1">
    <source>
        <dbReference type="SAM" id="Phobius"/>
    </source>
</evidence>
<evidence type="ECO:0000313" key="3">
    <source>
        <dbReference type="Proteomes" id="UP001162131"/>
    </source>
</evidence>
<name>A0AAU9K2U9_9CILI</name>
<keyword evidence="3" id="KW-1185">Reference proteome</keyword>
<dbReference type="Proteomes" id="UP001162131">
    <property type="component" value="Unassembled WGS sequence"/>
</dbReference>
<keyword evidence="1" id="KW-0472">Membrane</keyword>
<keyword evidence="1" id="KW-1133">Transmembrane helix</keyword>
<accession>A0AAU9K2U9</accession>
<keyword evidence="1" id="KW-0812">Transmembrane</keyword>
<feature type="transmembrane region" description="Helical" evidence="1">
    <location>
        <begin position="151"/>
        <end position="174"/>
    </location>
</feature>
<dbReference type="AlphaFoldDB" id="A0AAU9K2U9"/>
<reference evidence="2" key="1">
    <citation type="submission" date="2021-09" db="EMBL/GenBank/DDBJ databases">
        <authorList>
            <consortium name="AG Swart"/>
            <person name="Singh M."/>
            <person name="Singh A."/>
            <person name="Seah K."/>
            <person name="Emmerich C."/>
        </authorList>
    </citation>
    <scope>NUCLEOTIDE SEQUENCE</scope>
    <source>
        <strain evidence="2">ATCC30299</strain>
    </source>
</reference>
<comment type="caution">
    <text evidence="2">The sequence shown here is derived from an EMBL/GenBank/DDBJ whole genome shotgun (WGS) entry which is preliminary data.</text>
</comment>